<dbReference type="InterPro" id="IPR020138">
    <property type="entry name" value="Uncharacterised_YqzF"/>
</dbReference>
<evidence type="ECO:0000313" key="4">
    <source>
        <dbReference type="Proteomes" id="UP000318102"/>
    </source>
</evidence>
<evidence type="ECO:0000256" key="1">
    <source>
        <dbReference type="SAM" id="MobiDB-lite"/>
    </source>
</evidence>
<sequence length="125" mass="14024">MANANVKLTISRFIAIMMLVIPGVLATAGFLYMKDAIYQYIVDKGNPALTDISFGWLPFLGGLFLFAIGVGFIGGWIFFRDRKHNYVAPRFREKKPRGPRPDFRQQATRSQHNSGDNPSAEANTK</sequence>
<feature type="transmembrane region" description="Helical" evidence="2">
    <location>
        <begin position="12"/>
        <end position="33"/>
    </location>
</feature>
<gene>
    <name evidence="3" type="ORF">FPZ44_06955</name>
</gene>
<keyword evidence="2" id="KW-0472">Membrane</keyword>
<name>A0A559IYV8_9BACL</name>
<dbReference type="EMBL" id="VNJK01000001">
    <property type="protein sequence ID" value="TVX92815.1"/>
    <property type="molecule type" value="Genomic_DNA"/>
</dbReference>
<dbReference type="Proteomes" id="UP000318102">
    <property type="component" value="Unassembled WGS sequence"/>
</dbReference>
<feature type="region of interest" description="Disordered" evidence="1">
    <location>
        <begin position="90"/>
        <end position="125"/>
    </location>
</feature>
<keyword evidence="2" id="KW-0812">Transmembrane</keyword>
<dbReference type="OrthoDB" id="2989757at2"/>
<evidence type="ECO:0000313" key="3">
    <source>
        <dbReference type="EMBL" id="TVX92815.1"/>
    </source>
</evidence>
<feature type="compositionally biased region" description="Polar residues" evidence="1">
    <location>
        <begin position="105"/>
        <end position="125"/>
    </location>
</feature>
<dbReference type="Pfam" id="PF11118">
    <property type="entry name" value="DUF2627"/>
    <property type="match status" value="1"/>
</dbReference>
<comment type="caution">
    <text evidence="3">The sequence shown here is derived from an EMBL/GenBank/DDBJ whole genome shotgun (WGS) entry which is preliminary data.</text>
</comment>
<keyword evidence="4" id="KW-1185">Reference proteome</keyword>
<keyword evidence="2" id="KW-1133">Transmembrane helix</keyword>
<reference evidence="3 4" key="1">
    <citation type="submission" date="2019-07" db="EMBL/GenBank/DDBJ databases">
        <authorList>
            <person name="Kim J."/>
        </authorList>
    </citation>
    <scope>NUCLEOTIDE SEQUENCE [LARGE SCALE GENOMIC DNA]</scope>
    <source>
        <strain evidence="3 4">N4</strain>
    </source>
</reference>
<feature type="transmembrane region" description="Helical" evidence="2">
    <location>
        <begin position="53"/>
        <end position="79"/>
    </location>
</feature>
<dbReference type="AlphaFoldDB" id="A0A559IYV8"/>
<accession>A0A559IYV8</accession>
<proteinExistence type="predicted"/>
<organism evidence="3 4">
    <name type="scientific">Paenibacillus agilis</name>
    <dbReference type="NCBI Taxonomy" id="3020863"/>
    <lineage>
        <taxon>Bacteria</taxon>
        <taxon>Bacillati</taxon>
        <taxon>Bacillota</taxon>
        <taxon>Bacilli</taxon>
        <taxon>Bacillales</taxon>
        <taxon>Paenibacillaceae</taxon>
        <taxon>Paenibacillus</taxon>
    </lineage>
</organism>
<dbReference type="RefSeq" id="WP_144988642.1">
    <property type="nucleotide sequence ID" value="NZ_VNJK01000001.1"/>
</dbReference>
<evidence type="ECO:0000256" key="2">
    <source>
        <dbReference type="SAM" id="Phobius"/>
    </source>
</evidence>
<protein>
    <submittedName>
        <fullName evidence="3">DUF2627 domain-containing protein</fullName>
    </submittedName>
</protein>